<dbReference type="HOGENOM" id="CLU_139726_0_0_6"/>
<evidence type="ECO:0000256" key="1">
    <source>
        <dbReference type="SAM" id="SignalP"/>
    </source>
</evidence>
<name>E6WP66_PSEUU</name>
<reference evidence="2 3" key="1">
    <citation type="submission" date="2011-01" db="EMBL/GenBank/DDBJ databases">
        <title>Complete sequence of Pseudoxanthomonas suwonensis 11-1.</title>
        <authorList>
            <consortium name="US DOE Joint Genome Institute"/>
            <person name="Lucas S."/>
            <person name="Copeland A."/>
            <person name="Lapidus A."/>
            <person name="Cheng J.-F."/>
            <person name="Goodwin L."/>
            <person name="Pitluck S."/>
            <person name="Teshima H."/>
            <person name="Detter J.C."/>
            <person name="Han C."/>
            <person name="Tapia R."/>
            <person name="Land M."/>
            <person name="Hauser L."/>
            <person name="Kyrpides N."/>
            <person name="Ivanova N."/>
            <person name="Ovchinnikova G."/>
            <person name="Siebers A.K."/>
            <person name="Allgaier M."/>
            <person name="Thelen M.P."/>
            <person name="Hugenholtz P."/>
            <person name="Gladden J."/>
            <person name="Woyke T."/>
        </authorList>
    </citation>
    <scope>NUCLEOTIDE SEQUENCE [LARGE SCALE GENOMIC DNA]</scope>
    <source>
        <strain evidence="3">11-1</strain>
    </source>
</reference>
<protein>
    <submittedName>
        <fullName evidence="2">Hypothetical secreted protein</fullName>
    </submittedName>
</protein>
<dbReference type="AlphaFoldDB" id="E6WP66"/>
<keyword evidence="1" id="KW-0732">Signal</keyword>
<dbReference type="eggNOG" id="ENOG5032RMU">
    <property type="taxonomic scope" value="Bacteria"/>
</dbReference>
<evidence type="ECO:0000313" key="2">
    <source>
        <dbReference type="EMBL" id="ADV25965.1"/>
    </source>
</evidence>
<feature type="signal peptide" evidence="1">
    <location>
        <begin position="1"/>
        <end position="22"/>
    </location>
</feature>
<dbReference type="KEGG" id="psu:Psesu_0103"/>
<organism evidence="2 3">
    <name type="scientific">Pseudoxanthomonas suwonensis (strain 11-1)</name>
    <dbReference type="NCBI Taxonomy" id="743721"/>
    <lineage>
        <taxon>Bacteria</taxon>
        <taxon>Pseudomonadati</taxon>
        <taxon>Pseudomonadota</taxon>
        <taxon>Gammaproteobacteria</taxon>
        <taxon>Lysobacterales</taxon>
        <taxon>Lysobacteraceae</taxon>
        <taxon>Pseudoxanthomonas</taxon>
    </lineage>
</organism>
<gene>
    <name evidence="2" type="ordered locus">Psesu_0103</name>
</gene>
<dbReference type="Proteomes" id="UP000008632">
    <property type="component" value="Chromosome"/>
</dbReference>
<evidence type="ECO:0000313" key="3">
    <source>
        <dbReference type="Proteomes" id="UP000008632"/>
    </source>
</evidence>
<dbReference type="OrthoDB" id="6196416at2"/>
<dbReference type="RefSeq" id="WP_013533795.1">
    <property type="nucleotide sequence ID" value="NC_014924.1"/>
</dbReference>
<feature type="chain" id="PRO_5003212282" evidence="1">
    <location>
        <begin position="23"/>
        <end position="141"/>
    </location>
</feature>
<sequence>MRMPAILLLALAALLAVLPAHARGSRVQAAKLEQAQTLFASAVRWSDYEAALQQVDPAWREANPVSDLQLERYRQLQVTSYREGGSAMLADGTVVRDVEVGAINRHTQAERTVRWREQWRWDPEAKRWWQANGLPDFWDGH</sequence>
<dbReference type="STRING" id="743721.Psesu_0103"/>
<accession>E6WP66</accession>
<keyword evidence="3" id="KW-1185">Reference proteome</keyword>
<dbReference type="EMBL" id="CP002446">
    <property type="protein sequence ID" value="ADV25965.1"/>
    <property type="molecule type" value="Genomic_DNA"/>
</dbReference>
<proteinExistence type="predicted"/>